<evidence type="ECO:0000259" key="7">
    <source>
        <dbReference type="PROSITE" id="PS50046"/>
    </source>
</evidence>
<dbReference type="CDD" id="cd00130">
    <property type="entry name" value="PAS"/>
    <property type="match status" value="2"/>
</dbReference>
<dbReference type="InterPro" id="IPR035965">
    <property type="entry name" value="PAS-like_dom_sf"/>
</dbReference>
<dbReference type="Gene3D" id="3.30.450.20">
    <property type="entry name" value="PAS domain"/>
    <property type="match status" value="4"/>
</dbReference>
<dbReference type="InterPro" id="IPR029016">
    <property type="entry name" value="GAF-like_dom_sf"/>
</dbReference>
<evidence type="ECO:0000256" key="4">
    <source>
        <dbReference type="ARBA" id="ARBA00022989"/>
    </source>
</evidence>
<keyword evidence="5 6" id="KW-0472">Membrane</keyword>
<feature type="transmembrane region" description="Helical" evidence="6">
    <location>
        <begin position="12"/>
        <end position="33"/>
    </location>
</feature>
<dbReference type="Gene3D" id="3.30.450.40">
    <property type="match status" value="1"/>
</dbReference>
<name>A0A367ZU78_9BACT</name>
<proteinExistence type="predicted"/>
<feature type="domain" description="Phytochrome chromophore attachment site" evidence="7">
    <location>
        <begin position="711"/>
        <end position="764"/>
    </location>
</feature>
<dbReference type="PANTHER" id="PTHR44757:SF2">
    <property type="entry name" value="BIOFILM ARCHITECTURE MAINTENANCE PROTEIN MBAA"/>
    <property type="match status" value="1"/>
</dbReference>
<gene>
    <name evidence="10" type="ORF">OZSIB_2276</name>
</gene>
<organism evidence="10 11">
    <name type="scientific">Candidatus Ozemobacter sibiricus</name>
    <dbReference type="NCBI Taxonomy" id="2268124"/>
    <lineage>
        <taxon>Bacteria</taxon>
        <taxon>Candidatus Ozemobacteria</taxon>
        <taxon>Candidatus Ozemobacterales</taxon>
        <taxon>Candidatus Ozemobacteraceae</taxon>
        <taxon>Candidatus Ozemobacter</taxon>
    </lineage>
</organism>
<dbReference type="InterPro" id="IPR000700">
    <property type="entry name" value="PAS-assoc_C"/>
</dbReference>
<feature type="domain" description="PAC" evidence="9">
    <location>
        <begin position="426"/>
        <end position="477"/>
    </location>
</feature>
<evidence type="ECO:0000259" key="8">
    <source>
        <dbReference type="PROSITE" id="PS50112"/>
    </source>
</evidence>
<keyword evidence="2" id="KW-1003">Cell membrane</keyword>
<dbReference type="PROSITE" id="PS50112">
    <property type="entry name" value="PAS"/>
    <property type="match status" value="2"/>
</dbReference>
<dbReference type="Proteomes" id="UP000252355">
    <property type="component" value="Unassembled WGS sequence"/>
</dbReference>
<dbReference type="CDD" id="cd12913">
    <property type="entry name" value="PDC1_MCP_like"/>
    <property type="match status" value="1"/>
</dbReference>
<evidence type="ECO:0000313" key="10">
    <source>
        <dbReference type="EMBL" id="RCK81407.1"/>
    </source>
</evidence>
<dbReference type="SMART" id="SM00065">
    <property type="entry name" value="GAF"/>
    <property type="match status" value="1"/>
</dbReference>
<dbReference type="SUPFAM" id="SSF55781">
    <property type="entry name" value="GAF domain-like"/>
    <property type="match status" value="1"/>
</dbReference>
<dbReference type="Pfam" id="PF13426">
    <property type="entry name" value="PAS_9"/>
    <property type="match status" value="1"/>
</dbReference>
<sequence length="790" mass="87862">MQDFVRTHHRQIRWFLLVGAIAVAAFLGISTLVSWRAGQLAFEDAMATARAAAYRHGAELTVPMVEALATARTLAHSLEGMLRQRPHLSRQVVDQMFIRLIEAQPFHFGAWAVFLPQRFDGRDAEFAGQPGQAADGGYVPFAYRKNGRVVFQHDNYTYERTQPYFTIPFQTGEEAVIDPYVDQMAEKAIMSSLCVPIRENGEVIGVAGIDLLLTDLGQAVAGIAPVPDGYVFLVANNGIMVGHPDPTAINRPLTELGAPPPVLEAIKNGQEIRVRAPHCRNGEPCHVQYVPIRFGRAPTAWSLGVAIPDRFIRERARTVSLGAAQISLASLLLLTVVLGIAYRAVLHPLRQAEATLRRFFDHVHDAVVVHDAEGNILTVNDQMLAMYGLTRADLERFNHVRFLIPPGEDPAHLTEMVTTALRDGKAQRECRIWRPLRQEEFWADIHLRPLLVLDQTVLLATIRDITDRRRAEAEMRRLASIVENSLEFISIATLAGEIIYLNPAGCQMVGLDPAEQGSGHQLAEILEEGWRLRHQAEERQTLRATGRWRGQVILRHLRSGRHIPMEGTSFIPGFPILDERTVVVSILHDISERLAAEAERIATALRTERQMRCIIRLATSLGRQSQDPARLLRFLTEEIAATLDVDRASLWLATPTMDRLTCADLYDARGRSHTAGQVLVATEAPLFFLALQAERAIDAPDAVLDPRTAECAETYLLPNHISSLLAAPIRRSGTVVGVVSGEHRGPPRRWLPDEIRFMGEVADQVAQIMTRMEHLWPPTPPTPSATPPAS</sequence>
<feature type="domain" description="PAS" evidence="8">
    <location>
        <begin position="474"/>
        <end position="515"/>
    </location>
</feature>
<dbReference type="Pfam" id="PF01590">
    <property type="entry name" value="GAF"/>
    <property type="match status" value="1"/>
</dbReference>
<dbReference type="InterPro" id="IPR016132">
    <property type="entry name" value="Phyto_chromo_attachment"/>
</dbReference>
<keyword evidence="4 6" id="KW-1133">Transmembrane helix</keyword>
<dbReference type="InterPro" id="IPR000014">
    <property type="entry name" value="PAS"/>
</dbReference>
<dbReference type="InterPro" id="IPR033479">
    <property type="entry name" value="dCache_1"/>
</dbReference>
<dbReference type="NCBIfam" id="TIGR00229">
    <property type="entry name" value="sensory_box"/>
    <property type="match status" value="2"/>
</dbReference>
<evidence type="ECO:0000256" key="2">
    <source>
        <dbReference type="ARBA" id="ARBA00022475"/>
    </source>
</evidence>
<dbReference type="InterPro" id="IPR052155">
    <property type="entry name" value="Biofilm_reg_signaling"/>
</dbReference>
<evidence type="ECO:0000256" key="1">
    <source>
        <dbReference type="ARBA" id="ARBA00004651"/>
    </source>
</evidence>
<comment type="subcellular location">
    <subcellularLocation>
        <location evidence="1">Cell membrane</location>
        <topology evidence="1">Multi-pass membrane protein</topology>
    </subcellularLocation>
</comment>
<dbReference type="SUPFAM" id="SSF55785">
    <property type="entry name" value="PYP-like sensor domain (PAS domain)"/>
    <property type="match status" value="2"/>
</dbReference>
<dbReference type="GO" id="GO:0005886">
    <property type="term" value="C:plasma membrane"/>
    <property type="evidence" value="ECO:0007669"/>
    <property type="project" value="UniProtKB-SubCell"/>
</dbReference>
<dbReference type="Pfam" id="PF02743">
    <property type="entry name" value="dCache_1"/>
    <property type="match status" value="1"/>
</dbReference>
<protein>
    <submittedName>
        <fullName evidence="10">Uncharacterized protein</fullName>
    </submittedName>
</protein>
<evidence type="ECO:0000259" key="9">
    <source>
        <dbReference type="PROSITE" id="PS50113"/>
    </source>
</evidence>
<dbReference type="EMBL" id="QOQW01000002">
    <property type="protein sequence ID" value="RCK81407.1"/>
    <property type="molecule type" value="Genomic_DNA"/>
</dbReference>
<dbReference type="InterPro" id="IPR013767">
    <property type="entry name" value="PAS_fold"/>
</dbReference>
<dbReference type="InterPro" id="IPR003018">
    <property type="entry name" value="GAF"/>
</dbReference>
<dbReference type="Pfam" id="PF00989">
    <property type="entry name" value="PAS"/>
    <property type="match status" value="1"/>
</dbReference>
<accession>A0A367ZU78</accession>
<dbReference type="PANTHER" id="PTHR44757">
    <property type="entry name" value="DIGUANYLATE CYCLASE DGCP"/>
    <property type="match status" value="1"/>
</dbReference>
<reference evidence="10 11" key="1">
    <citation type="submission" date="2018-05" db="EMBL/GenBank/DDBJ databases">
        <title>A metagenomic window into the 2 km-deep terrestrial subsurface aquifer revealed taxonomically and functionally diverse microbial community comprising novel uncultured bacterial lineages.</title>
        <authorList>
            <person name="Kadnikov V.V."/>
            <person name="Mardanov A.V."/>
            <person name="Beletsky A.V."/>
            <person name="Banks D."/>
            <person name="Pimenov N.V."/>
            <person name="Frank Y.A."/>
            <person name="Karnachuk O.V."/>
            <person name="Ravin N.V."/>
        </authorList>
    </citation>
    <scope>NUCLEOTIDE SEQUENCE [LARGE SCALE GENOMIC DNA]</scope>
    <source>
        <strain evidence="10">BY5</strain>
    </source>
</reference>
<dbReference type="PROSITE" id="PS50046">
    <property type="entry name" value="PHYTOCHROME_2"/>
    <property type="match status" value="1"/>
</dbReference>
<evidence type="ECO:0000256" key="3">
    <source>
        <dbReference type="ARBA" id="ARBA00022692"/>
    </source>
</evidence>
<feature type="domain" description="PAS" evidence="8">
    <location>
        <begin position="352"/>
        <end position="424"/>
    </location>
</feature>
<keyword evidence="3 6" id="KW-0812">Transmembrane</keyword>
<dbReference type="PROSITE" id="PS50113">
    <property type="entry name" value="PAC"/>
    <property type="match status" value="1"/>
</dbReference>
<evidence type="ECO:0000256" key="6">
    <source>
        <dbReference type="SAM" id="Phobius"/>
    </source>
</evidence>
<dbReference type="GO" id="GO:0006355">
    <property type="term" value="P:regulation of DNA-templated transcription"/>
    <property type="evidence" value="ECO:0007669"/>
    <property type="project" value="InterPro"/>
</dbReference>
<dbReference type="SMART" id="SM00091">
    <property type="entry name" value="PAS"/>
    <property type="match status" value="2"/>
</dbReference>
<dbReference type="AlphaFoldDB" id="A0A367ZU78"/>
<comment type="caution">
    <text evidence="10">The sequence shown here is derived from an EMBL/GenBank/DDBJ whole genome shotgun (WGS) entry which is preliminary data.</text>
</comment>
<evidence type="ECO:0000313" key="11">
    <source>
        <dbReference type="Proteomes" id="UP000252355"/>
    </source>
</evidence>
<evidence type="ECO:0000256" key="5">
    <source>
        <dbReference type="ARBA" id="ARBA00023136"/>
    </source>
</evidence>